<dbReference type="AlphaFoldDB" id="A0A174GCW7"/>
<proteinExistence type="predicted"/>
<organism evidence="2 3">
    <name type="scientific">Blautia obeum</name>
    <dbReference type="NCBI Taxonomy" id="40520"/>
    <lineage>
        <taxon>Bacteria</taxon>
        <taxon>Bacillati</taxon>
        <taxon>Bacillota</taxon>
        <taxon>Clostridia</taxon>
        <taxon>Lachnospirales</taxon>
        <taxon>Lachnospiraceae</taxon>
        <taxon>Blautia</taxon>
    </lineage>
</organism>
<evidence type="ECO:0000313" key="3">
    <source>
        <dbReference type="Proteomes" id="UP000095447"/>
    </source>
</evidence>
<gene>
    <name evidence="2" type="ORF">ERS852395_03464</name>
</gene>
<sequence length="119" mass="13627">MSSMKKTKEGINLKKLLRLKNTGSIFVIAGLLMIFVIASYTYILQSSYTKTALETEITRDTASADAVHKLVNGRIGKEDFDQIKDQSDEKKQLYKDISSYFNEIRTLNSTRYIYTAKKK</sequence>
<evidence type="ECO:0000313" key="2">
    <source>
        <dbReference type="EMBL" id="CUO58265.1"/>
    </source>
</evidence>
<evidence type="ECO:0000256" key="1">
    <source>
        <dbReference type="SAM" id="Phobius"/>
    </source>
</evidence>
<feature type="transmembrane region" description="Helical" evidence="1">
    <location>
        <begin position="21"/>
        <end position="43"/>
    </location>
</feature>
<dbReference type="Proteomes" id="UP000095447">
    <property type="component" value="Unassembled WGS sequence"/>
</dbReference>
<keyword evidence="1" id="KW-1133">Transmembrane helix</keyword>
<keyword evidence="1" id="KW-0812">Transmembrane</keyword>
<reference evidence="2 3" key="1">
    <citation type="submission" date="2015-09" db="EMBL/GenBank/DDBJ databases">
        <authorList>
            <consortium name="Pathogen Informatics"/>
        </authorList>
    </citation>
    <scope>NUCLEOTIDE SEQUENCE [LARGE SCALE GENOMIC DNA]</scope>
    <source>
        <strain evidence="2 3">2789STDY5608838</strain>
    </source>
</reference>
<protein>
    <submittedName>
        <fullName evidence="2">Uncharacterized protein</fullName>
    </submittedName>
</protein>
<name>A0A174GCW7_9FIRM</name>
<keyword evidence="1" id="KW-0472">Membrane</keyword>
<dbReference type="EMBL" id="CYZA01000039">
    <property type="protein sequence ID" value="CUO58265.1"/>
    <property type="molecule type" value="Genomic_DNA"/>
</dbReference>
<accession>A0A174GCW7</accession>